<organism evidence="3 4">
    <name type="scientific">Pristionchus fissidentatus</name>
    <dbReference type="NCBI Taxonomy" id="1538716"/>
    <lineage>
        <taxon>Eukaryota</taxon>
        <taxon>Metazoa</taxon>
        <taxon>Ecdysozoa</taxon>
        <taxon>Nematoda</taxon>
        <taxon>Chromadorea</taxon>
        <taxon>Rhabditida</taxon>
        <taxon>Rhabditina</taxon>
        <taxon>Diplogasteromorpha</taxon>
        <taxon>Diplogasteroidea</taxon>
        <taxon>Neodiplogasteridae</taxon>
        <taxon>Pristionchus</taxon>
    </lineage>
</organism>
<dbReference type="PANTHER" id="PTHR31781:SF1">
    <property type="entry name" value="PROTEIN UNC-80 HOMOLOG"/>
    <property type="match status" value="1"/>
</dbReference>
<dbReference type="EMBL" id="BTSY01000003">
    <property type="protein sequence ID" value="GMT17333.1"/>
    <property type="molecule type" value="Genomic_DNA"/>
</dbReference>
<feature type="compositionally biased region" description="Polar residues" evidence="1">
    <location>
        <begin position="619"/>
        <end position="629"/>
    </location>
</feature>
<dbReference type="PANTHER" id="PTHR31781">
    <property type="entry name" value="UNC80"/>
    <property type="match status" value="1"/>
</dbReference>
<evidence type="ECO:0000256" key="1">
    <source>
        <dbReference type="SAM" id="MobiDB-lite"/>
    </source>
</evidence>
<accession>A0AAV5VGJ1</accession>
<feature type="region of interest" description="Disordered" evidence="1">
    <location>
        <begin position="710"/>
        <end position="739"/>
    </location>
</feature>
<evidence type="ECO:0000259" key="2">
    <source>
        <dbReference type="Pfam" id="PF19424"/>
    </source>
</evidence>
<keyword evidence="4" id="KW-1185">Reference proteome</keyword>
<feature type="region of interest" description="Disordered" evidence="1">
    <location>
        <begin position="176"/>
        <end position="198"/>
    </location>
</feature>
<proteinExistence type="predicted"/>
<dbReference type="GO" id="GO:0005261">
    <property type="term" value="F:monoatomic cation channel activity"/>
    <property type="evidence" value="ECO:0007669"/>
    <property type="project" value="TreeGrafter"/>
</dbReference>
<feature type="compositionally biased region" description="Polar residues" evidence="1">
    <location>
        <begin position="663"/>
        <end position="678"/>
    </location>
</feature>
<sequence>ASAKSIVRSVSEYRTNEVASDIRSKMHKSKTTAFDCSPTSSCSSNQANEMECSLNFIEEQQSLSRIFAAPDDAPLVQLHDICSVTSLDTSDYRPCESQFVLQVVCEVCDRVLQRDGVAVGACVCPGSSSSSIGANPLATFIPPLVIAQRVSSSSAQTVVVQPTVDITPTTTARMRSDLTTSTRRKDDETSEELLEETEEYPVDPTVATFVDVAVLRALLIRTWSEEGVHWALRFLQNRLTDVQAYLTEAERRPRSNSLPTIKRNKEERLLQHSDLLLGNTTWSDLQPAADSDTEEKRSVGGHTSRLHVAFKDKRSYPSLNNSVELLSMRGDDSPQRSPGGLTRQEPAAKFYPEAIGSSNFIERNGKISFTVIVQVIDQVVERCQVPRLCEIALNIADVLLRTPSRQRSDFFEQLTSMVFRIYVSLGCPHGCNDGVKSAHGDFLRAKDTLDLLHAITAFCRVELPGDTGRRPSEMARAPSYRNAFNEKDKGIEGRIIDSVLKALITKLSTFQDVRVLVAFIADQHGNPMRRVALSALLEVAKCVTTTPSSNNGQATPRHRLSKSSSIFSTSFNAGDGDQSTASCPGLSVAIPAIAFHQSIDDDRKDESSGSGKSSPGSTLAANSGQSMSGRANEHASLRRGLFKKREKVSPNADKGENGESDADSPSTPRSVESRQAISDDTMILPTAFKKRSAPKLHFEIAAFNLLKARSDHDSDNDEDPSDAETGDDNDSTSYTEPKDSIQTAFNKKRSFDNRGCVTLWGLLVPPAKMLTPAGIFEGTRRFAFLLETARPGSFPDAPLVAALLHLKSPVLSRAALLMECAHFVSRCNRGDWPEWIRCTHSRTLSLAGAGALANRGTPSATRRMHSLQRAAGRHFYHWALQISEQLSKMLDASEKSTEEQGTDARMTDILEDFFDEGMVNESGAGCPLALRLVACQLLLEVTAFLRETFRSIPRSKGNGKPAPTGWDKLLSHRRWSILSNTFNPHQTGSINSVADINPSSLHLTDQTRRISLSTAEEDSPRGSRDPIDPDKKGSNEAAARASALLNRRSFTSRAPSLSIRLLSRASTSAHEAVAPSNGAGGAPAGAGAYHAPLSARVSGASPGYESGGSSRSITFVPPSEAGTSG</sequence>
<feature type="compositionally biased region" description="Low complexity" evidence="1">
    <location>
        <begin position="608"/>
        <end position="617"/>
    </location>
</feature>
<comment type="caution">
    <text evidence="3">The sequence shown here is derived from an EMBL/GenBank/DDBJ whole genome shotgun (WGS) entry which is preliminary data.</text>
</comment>
<dbReference type="InterPro" id="IPR045852">
    <property type="entry name" value="UNC80_central"/>
</dbReference>
<dbReference type="GO" id="GO:0055080">
    <property type="term" value="P:monoatomic cation homeostasis"/>
    <property type="evidence" value="ECO:0007669"/>
    <property type="project" value="TreeGrafter"/>
</dbReference>
<evidence type="ECO:0000313" key="3">
    <source>
        <dbReference type="EMBL" id="GMT17333.1"/>
    </source>
</evidence>
<dbReference type="Pfam" id="PF19424">
    <property type="entry name" value="UNC80"/>
    <property type="match status" value="1"/>
</dbReference>
<feature type="region of interest" description="Disordered" evidence="1">
    <location>
        <begin position="327"/>
        <end position="347"/>
    </location>
</feature>
<name>A0AAV5VGJ1_9BILA</name>
<feature type="region of interest" description="Disordered" evidence="1">
    <location>
        <begin position="1096"/>
        <end position="1125"/>
    </location>
</feature>
<dbReference type="GO" id="GO:0030424">
    <property type="term" value="C:axon"/>
    <property type="evidence" value="ECO:0007669"/>
    <property type="project" value="TreeGrafter"/>
</dbReference>
<dbReference type="AlphaFoldDB" id="A0AAV5VGJ1"/>
<gene>
    <name evidence="3" type="ORF">PFISCL1PPCAC_8630</name>
</gene>
<dbReference type="GO" id="GO:0034703">
    <property type="term" value="C:cation channel complex"/>
    <property type="evidence" value="ECO:0007669"/>
    <property type="project" value="TreeGrafter"/>
</dbReference>
<feature type="non-terminal residue" evidence="3">
    <location>
        <position position="1"/>
    </location>
</feature>
<feature type="compositionally biased region" description="Basic and acidic residues" evidence="1">
    <location>
        <begin position="1018"/>
        <end position="1034"/>
    </location>
</feature>
<feature type="region of interest" description="Disordered" evidence="1">
    <location>
        <begin position="1012"/>
        <end position="1039"/>
    </location>
</feature>
<protein>
    <recommendedName>
        <fullName evidence="2">Protein UNC80 central region domain-containing protein</fullName>
    </recommendedName>
</protein>
<feature type="region of interest" description="Disordered" evidence="1">
    <location>
        <begin position="283"/>
        <end position="304"/>
    </location>
</feature>
<dbReference type="Proteomes" id="UP001432322">
    <property type="component" value="Unassembled WGS sequence"/>
</dbReference>
<feature type="compositionally biased region" description="Acidic residues" evidence="1">
    <location>
        <begin position="188"/>
        <end position="198"/>
    </location>
</feature>
<feature type="domain" description="Protein UNC80 central region" evidence="2">
    <location>
        <begin position="775"/>
        <end position="1020"/>
    </location>
</feature>
<reference evidence="3" key="1">
    <citation type="submission" date="2023-10" db="EMBL/GenBank/DDBJ databases">
        <title>Genome assembly of Pristionchus species.</title>
        <authorList>
            <person name="Yoshida K."/>
            <person name="Sommer R.J."/>
        </authorList>
    </citation>
    <scope>NUCLEOTIDE SEQUENCE</scope>
    <source>
        <strain evidence="3">RS5133</strain>
    </source>
</reference>
<feature type="non-terminal residue" evidence="3">
    <location>
        <position position="1125"/>
    </location>
</feature>
<feature type="region of interest" description="Disordered" evidence="1">
    <location>
        <begin position="600"/>
        <end position="678"/>
    </location>
</feature>
<feature type="compositionally biased region" description="Acidic residues" evidence="1">
    <location>
        <begin position="714"/>
        <end position="730"/>
    </location>
</feature>
<evidence type="ECO:0000313" key="4">
    <source>
        <dbReference type="Proteomes" id="UP001432322"/>
    </source>
</evidence>